<feature type="repeat" description="WD" evidence="3">
    <location>
        <begin position="311"/>
        <end position="352"/>
    </location>
</feature>
<evidence type="ECO:0000256" key="3">
    <source>
        <dbReference type="PROSITE-ProRule" id="PRU00221"/>
    </source>
</evidence>
<feature type="domain" description="Pre-mRNA processing factor 4 (PRP4)-like" evidence="5">
    <location>
        <begin position="66"/>
        <end position="115"/>
    </location>
</feature>
<feature type="region of interest" description="Disordered" evidence="4">
    <location>
        <begin position="123"/>
        <end position="147"/>
    </location>
</feature>
<comment type="caution">
    <text evidence="6">The sequence shown here is derived from an EMBL/GenBank/DDBJ whole genome shotgun (WGS) entry which is preliminary data.</text>
</comment>
<feature type="repeat" description="WD" evidence="3">
    <location>
        <begin position="254"/>
        <end position="287"/>
    </location>
</feature>
<dbReference type="InterPro" id="IPR014906">
    <property type="entry name" value="PRP4-like"/>
</dbReference>
<gene>
    <name evidence="6" type="ORF">SO694_00011446</name>
</gene>
<dbReference type="SUPFAM" id="SSF50978">
    <property type="entry name" value="WD40 repeat-like"/>
    <property type="match status" value="1"/>
</dbReference>
<evidence type="ECO:0000256" key="1">
    <source>
        <dbReference type="ARBA" id="ARBA00022574"/>
    </source>
</evidence>
<keyword evidence="6" id="KW-0687">Ribonucleoprotein</keyword>
<dbReference type="SMART" id="SM00500">
    <property type="entry name" value="SFM"/>
    <property type="match status" value="1"/>
</dbReference>
<dbReference type="CDD" id="cd00200">
    <property type="entry name" value="WD40"/>
    <property type="match status" value="1"/>
</dbReference>
<dbReference type="Pfam" id="PF08799">
    <property type="entry name" value="PRP4"/>
    <property type="match status" value="1"/>
</dbReference>
<proteinExistence type="predicted"/>
<dbReference type="PROSITE" id="PS50082">
    <property type="entry name" value="WD_REPEATS_2"/>
    <property type="match status" value="6"/>
</dbReference>
<feature type="repeat" description="WD" evidence="3">
    <location>
        <begin position="480"/>
        <end position="513"/>
    </location>
</feature>
<dbReference type="InterPro" id="IPR015943">
    <property type="entry name" value="WD40/YVTN_repeat-like_dom_sf"/>
</dbReference>
<accession>A0ABR1GFE7</accession>
<dbReference type="EMBL" id="JBBJCI010000024">
    <property type="protein sequence ID" value="KAK7254532.1"/>
    <property type="molecule type" value="Genomic_DNA"/>
</dbReference>
<dbReference type="PRINTS" id="PR00320">
    <property type="entry name" value="GPROTEINBRPT"/>
</dbReference>
<organism evidence="6 7">
    <name type="scientific">Aureococcus anophagefferens</name>
    <name type="common">Harmful bloom alga</name>
    <dbReference type="NCBI Taxonomy" id="44056"/>
    <lineage>
        <taxon>Eukaryota</taxon>
        <taxon>Sar</taxon>
        <taxon>Stramenopiles</taxon>
        <taxon>Ochrophyta</taxon>
        <taxon>Pelagophyceae</taxon>
        <taxon>Pelagomonadales</taxon>
        <taxon>Pelagomonadaceae</taxon>
        <taxon>Aureococcus</taxon>
    </lineage>
</organism>
<evidence type="ECO:0000256" key="4">
    <source>
        <dbReference type="SAM" id="MobiDB-lite"/>
    </source>
</evidence>
<reference evidence="6 7" key="1">
    <citation type="submission" date="2024-03" db="EMBL/GenBank/DDBJ databases">
        <title>Aureococcus anophagefferens CCMP1851 and Kratosvirus quantuckense: Draft genome of a second virus-susceptible host strain in the model system.</title>
        <authorList>
            <person name="Chase E."/>
            <person name="Truchon A.R."/>
            <person name="Schepens W."/>
            <person name="Wilhelm S.W."/>
        </authorList>
    </citation>
    <scope>NUCLEOTIDE SEQUENCE [LARGE SCALE GENOMIC DNA]</scope>
    <source>
        <strain evidence="6 7">CCMP1851</strain>
    </source>
</reference>
<dbReference type="InterPro" id="IPR020472">
    <property type="entry name" value="WD40_PAC1"/>
</dbReference>
<dbReference type="InterPro" id="IPR001680">
    <property type="entry name" value="WD40_rpt"/>
</dbReference>
<dbReference type="InterPro" id="IPR036322">
    <property type="entry name" value="WD40_repeat_dom_sf"/>
</dbReference>
<keyword evidence="1 3" id="KW-0853">WD repeat</keyword>
<feature type="repeat" description="WD" evidence="3">
    <location>
        <begin position="353"/>
        <end position="394"/>
    </location>
</feature>
<dbReference type="InterPro" id="IPR036285">
    <property type="entry name" value="PRP4-like_sf"/>
</dbReference>
<dbReference type="SUPFAM" id="SSF158230">
    <property type="entry name" value="PRP4-like"/>
    <property type="match status" value="1"/>
</dbReference>
<feature type="repeat" description="WD" evidence="3">
    <location>
        <begin position="395"/>
        <end position="436"/>
    </location>
</feature>
<dbReference type="InterPro" id="IPR019775">
    <property type="entry name" value="WD40_repeat_CS"/>
</dbReference>
<evidence type="ECO:0000313" key="6">
    <source>
        <dbReference type="EMBL" id="KAK7254532.1"/>
    </source>
</evidence>
<dbReference type="GO" id="GO:1990904">
    <property type="term" value="C:ribonucleoprotein complex"/>
    <property type="evidence" value="ECO:0007669"/>
    <property type="project" value="UniProtKB-KW"/>
</dbReference>
<sequence>MSAHYGTAIAAAMRAGNMIAPSYGGGGPQQEYAELSATSKQEQLRHAALLKRVDAEKRARRIVVPTSDKDVRGMLRKLGHPVRLFGETLADVRERLRELLARIEIEGEERDLVAALLAQPDPLAPADAARDRDAHKGGDRPQREAKTDVFTPASAHLIQARRRVADASFRAARKRLQKAKALRDDDDARAAHEQRTAECYASLGALRLSQSQFADARPVARVRCSPAAAFVATGAWSGAAKVWDAETCEQKCVLKASGDRVTGLAWHPRALTVAVGTADGNATLWDVAAACSGDAMETDGKAPAGTLLHTFRGHRARLGNVEFHPHGSHVATASFDHTWRLWDCSTGQELLLQDGHAHEVYAIAFQPDGALVATGDFAGVVHLWDCRSGKAVHACMGHGKKVLAADFNVDGFHLATGGDDHTVRIWDLRRKAAAYTLPAHSSLIGDVRWAPDTGEALATASFDGSVKVWCARDWSCLAELTAHDGKAMSVDFGPKRDDGALVSSGFDRTFKLWAPEWE</sequence>
<evidence type="ECO:0000259" key="5">
    <source>
        <dbReference type="SMART" id="SM00500"/>
    </source>
</evidence>
<evidence type="ECO:0000313" key="7">
    <source>
        <dbReference type="Proteomes" id="UP001363151"/>
    </source>
</evidence>
<dbReference type="Gene3D" id="4.10.280.110">
    <property type="entry name" value="Pre-mRNA processing factor 4 domain"/>
    <property type="match status" value="1"/>
</dbReference>
<dbReference type="PROSITE" id="PS00678">
    <property type="entry name" value="WD_REPEATS_1"/>
    <property type="match status" value="1"/>
</dbReference>
<dbReference type="Gene3D" id="2.130.10.10">
    <property type="entry name" value="YVTN repeat-like/Quinoprotein amine dehydrogenase"/>
    <property type="match status" value="2"/>
</dbReference>
<evidence type="ECO:0000256" key="2">
    <source>
        <dbReference type="ARBA" id="ARBA00022737"/>
    </source>
</evidence>
<name>A0ABR1GFE7_AURAN</name>
<dbReference type="PANTHER" id="PTHR19846:SF0">
    <property type="entry name" value="PRE-MRNA PROCESSING FACTOR 4"/>
    <property type="match status" value="1"/>
</dbReference>
<feature type="compositionally biased region" description="Basic and acidic residues" evidence="4">
    <location>
        <begin position="128"/>
        <end position="147"/>
    </location>
</feature>
<dbReference type="PANTHER" id="PTHR19846">
    <property type="entry name" value="WD40 REPEAT PROTEIN"/>
    <property type="match status" value="1"/>
</dbReference>
<feature type="repeat" description="WD" evidence="3">
    <location>
        <begin position="437"/>
        <end position="469"/>
    </location>
</feature>
<dbReference type="Proteomes" id="UP001363151">
    <property type="component" value="Unassembled WGS sequence"/>
</dbReference>
<dbReference type="PROSITE" id="PS50294">
    <property type="entry name" value="WD_REPEATS_REGION"/>
    <property type="match status" value="6"/>
</dbReference>
<protein>
    <submittedName>
        <fullName evidence="6">U4 U6 small nuclear ribonucleoprotein Prp4</fullName>
    </submittedName>
</protein>
<dbReference type="Pfam" id="PF00400">
    <property type="entry name" value="WD40"/>
    <property type="match status" value="6"/>
</dbReference>
<keyword evidence="2" id="KW-0677">Repeat</keyword>
<keyword evidence="7" id="KW-1185">Reference proteome</keyword>
<dbReference type="SMART" id="SM00320">
    <property type="entry name" value="WD40"/>
    <property type="match status" value="7"/>
</dbReference>